<evidence type="ECO:0000313" key="2">
    <source>
        <dbReference type="Proteomes" id="UP000429181"/>
    </source>
</evidence>
<dbReference type="Ensembl" id="ENSBIXT00005041269.1">
    <property type="protein sequence ID" value="ENSBIXP00005025499.1"/>
    <property type="gene ID" value="ENSBIXG00005028000.1"/>
</dbReference>
<proteinExistence type="predicted"/>
<organism evidence="1 2">
    <name type="scientific">Bos indicus x Bos taurus</name>
    <name type="common">Hybrid cattle</name>
    <dbReference type="NCBI Taxonomy" id="30522"/>
    <lineage>
        <taxon>Eukaryota</taxon>
        <taxon>Metazoa</taxon>
        <taxon>Chordata</taxon>
        <taxon>Craniata</taxon>
        <taxon>Vertebrata</taxon>
        <taxon>Euteleostomi</taxon>
        <taxon>Mammalia</taxon>
        <taxon>Eutheria</taxon>
        <taxon>Laurasiatheria</taxon>
        <taxon>Artiodactyla</taxon>
        <taxon>Ruminantia</taxon>
        <taxon>Pecora</taxon>
        <taxon>Bovidae</taxon>
        <taxon>Bovinae</taxon>
        <taxon>Bos</taxon>
    </lineage>
</organism>
<sequence>VHHGAGHWPALPVSREVIELGSNLPYRCKVHFSDPSELHCFQLSASQSELLDPVLAPQVHRKRRDTCLFFETILYGLLMRFSRSCNELSIEA</sequence>
<dbReference type="AlphaFoldDB" id="A0A4W2H1C3"/>
<protein>
    <submittedName>
        <fullName evidence="1">Uncharacterized protein</fullName>
    </submittedName>
</protein>
<evidence type="ECO:0000313" key="1">
    <source>
        <dbReference type="Ensembl" id="ENSBIXP00005025499.1"/>
    </source>
</evidence>
<dbReference type="GeneTree" id="ENSGT00990000203969"/>
<dbReference type="Proteomes" id="UP000429181">
    <property type="component" value="Chromosome 19"/>
</dbReference>
<accession>A0A4W2H1C3</accession>
<name>A0A4W2H1C3_BOBOX</name>
<reference evidence="1 2" key="1">
    <citation type="submission" date="2018-11" db="EMBL/GenBank/DDBJ databases">
        <title>Haplotype-resolved cattle genomes.</title>
        <authorList>
            <person name="Low W.Y."/>
            <person name="Tearle R."/>
            <person name="Bickhart D.M."/>
            <person name="Rosen B.D."/>
            <person name="Koren S."/>
            <person name="Rhie A."/>
            <person name="Hiendleder S."/>
            <person name="Phillippy A.M."/>
            <person name="Smith T.P.L."/>
            <person name="Williams J.L."/>
        </authorList>
    </citation>
    <scope>NUCLEOTIDE SEQUENCE [LARGE SCALE GENOMIC DNA]</scope>
</reference>
<reference evidence="1" key="2">
    <citation type="submission" date="2025-08" db="UniProtKB">
        <authorList>
            <consortium name="Ensembl"/>
        </authorList>
    </citation>
    <scope>IDENTIFICATION</scope>
</reference>